<sequence length="152" mass="16559">MRNYKSYKHPQSGFTLLEALIAVLVLSFGLLGVAAMQLKAMQSSHLSYHRSIATLAAQDAAELLWYELDATAVGSCPDATSVESDWETNWSSQGLLPGFSISSSVTDITVYTSGSPDDGCDYEIRVAWQEERFAGESVSELVYVVKLPVKQG</sequence>
<accession>A0ABW2EY02</accession>
<dbReference type="Pfam" id="PF07963">
    <property type="entry name" value="N_methyl"/>
    <property type="match status" value="1"/>
</dbReference>
<dbReference type="PROSITE" id="PS00409">
    <property type="entry name" value="PROKAR_NTER_METHYL"/>
    <property type="match status" value="1"/>
</dbReference>
<protein>
    <submittedName>
        <fullName evidence="2">Type IV pilus modification protein PilV</fullName>
    </submittedName>
</protein>
<dbReference type="InterPro" id="IPR012902">
    <property type="entry name" value="N_methyl_site"/>
</dbReference>
<keyword evidence="1" id="KW-1133">Transmembrane helix</keyword>
<evidence type="ECO:0000313" key="3">
    <source>
        <dbReference type="Proteomes" id="UP001596411"/>
    </source>
</evidence>
<keyword evidence="3" id="KW-1185">Reference proteome</keyword>
<keyword evidence="1" id="KW-0472">Membrane</keyword>
<reference evidence="3" key="1">
    <citation type="journal article" date="2019" name="Int. J. Syst. Evol. Microbiol.">
        <title>The Global Catalogue of Microorganisms (GCM) 10K type strain sequencing project: providing services to taxonomists for standard genome sequencing and annotation.</title>
        <authorList>
            <consortium name="The Broad Institute Genomics Platform"/>
            <consortium name="The Broad Institute Genome Sequencing Center for Infectious Disease"/>
            <person name="Wu L."/>
            <person name="Ma J."/>
        </authorList>
    </citation>
    <scope>NUCLEOTIDE SEQUENCE [LARGE SCALE GENOMIC DNA]</scope>
    <source>
        <strain evidence="3">CGMCC 1.13666</strain>
    </source>
</reference>
<comment type="caution">
    <text evidence="2">The sequence shown here is derived from an EMBL/GenBank/DDBJ whole genome shotgun (WGS) entry which is preliminary data.</text>
</comment>
<dbReference type="InterPro" id="IPR013362">
    <property type="entry name" value="Pilus_4_PilV"/>
</dbReference>
<organism evidence="2 3">
    <name type="scientific">Halomonas salifodinae</name>
    <dbReference type="NCBI Taxonomy" id="438745"/>
    <lineage>
        <taxon>Bacteria</taxon>
        <taxon>Pseudomonadati</taxon>
        <taxon>Pseudomonadota</taxon>
        <taxon>Gammaproteobacteria</taxon>
        <taxon>Oceanospirillales</taxon>
        <taxon>Halomonadaceae</taxon>
        <taxon>Halomonas</taxon>
    </lineage>
</organism>
<evidence type="ECO:0000256" key="1">
    <source>
        <dbReference type="SAM" id="Phobius"/>
    </source>
</evidence>
<keyword evidence="1" id="KW-0812">Transmembrane</keyword>
<gene>
    <name evidence="2" type="primary">pilV</name>
    <name evidence="2" type="ORF">ACFQH5_14985</name>
</gene>
<dbReference type="Proteomes" id="UP001596411">
    <property type="component" value="Unassembled WGS sequence"/>
</dbReference>
<evidence type="ECO:0000313" key="2">
    <source>
        <dbReference type="EMBL" id="MFC7090857.1"/>
    </source>
</evidence>
<dbReference type="NCBIfam" id="TIGR02523">
    <property type="entry name" value="type_IV_pilV"/>
    <property type="match status" value="1"/>
</dbReference>
<dbReference type="EMBL" id="JBHSZP010000029">
    <property type="protein sequence ID" value="MFC7090857.1"/>
    <property type="molecule type" value="Genomic_DNA"/>
</dbReference>
<name>A0ABW2EY02_9GAMM</name>
<feature type="transmembrane region" description="Helical" evidence="1">
    <location>
        <begin position="12"/>
        <end position="36"/>
    </location>
</feature>
<dbReference type="RefSeq" id="WP_346062983.1">
    <property type="nucleotide sequence ID" value="NZ_BAAADR010000013.1"/>
</dbReference>
<proteinExistence type="predicted"/>